<dbReference type="AlphaFoldDB" id="V9H8Q3"/>
<dbReference type="Pfam" id="PF14526">
    <property type="entry name" value="Cass2"/>
    <property type="match status" value="1"/>
</dbReference>
<dbReference type="EMBL" id="ADCY02000033">
    <property type="protein sequence ID" value="EFG31179.1"/>
    <property type="molecule type" value="Genomic_DNA"/>
</dbReference>
<comment type="caution">
    <text evidence="2">The sequence shown here is derived from an EMBL/GenBank/DDBJ whole genome shotgun (WGS) entry which is preliminary data.</text>
</comment>
<dbReference type="HOGENOM" id="CLU_144726_0_0_4"/>
<protein>
    <recommendedName>
        <fullName evidence="1">Integron-associated effector binding protein domain-containing protein</fullName>
    </recommendedName>
</protein>
<reference evidence="2 3" key="2">
    <citation type="submission" date="2011-10" db="EMBL/GenBank/DDBJ databases">
        <title>The Genome Sequence of Simonsiella muelleri ATCC 29453.</title>
        <authorList>
            <consortium name="The Broad Institute Genome Sequencing Platform"/>
            <consortium name="The Broad Institute Genome Sequencing Center for Infectious Disease"/>
            <person name="Earl A."/>
            <person name="Ward D."/>
            <person name="Feldgarden M."/>
            <person name="Gevers D."/>
            <person name="Izard J."/>
            <person name="Baranova O.V."/>
            <person name="Blanton J.M."/>
            <person name="Tanner A.C."/>
            <person name="Dewhirst F."/>
            <person name="Young S.K."/>
            <person name="Zeng Q."/>
            <person name="Gargeya S."/>
            <person name="Fitzgerald M."/>
            <person name="Haas B."/>
            <person name="Abouelleil A."/>
            <person name="Alvarado L."/>
            <person name="Arachchi H.M."/>
            <person name="Berlin A."/>
            <person name="Brown A."/>
            <person name="Chapman S.B."/>
            <person name="Chen Z."/>
            <person name="Dunbar C."/>
            <person name="Freedman E."/>
            <person name="Gearin G."/>
            <person name="Goldberg J."/>
            <person name="Griggs A."/>
            <person name="Gujja S."/>
            <person name="Heiman D."/>
            <person name="Howarth C."/>
            <person name="Larson L."/>
            <person name="Lui A."/>
            <person name="MacDonald P.J.P."/>
            <person name="Montmayeur A."/>
            <person name="Murphy C."/>
            <person name="Neiman D."/>
            <person name="Pearson M."/>
            <person name="Priest M."/>
            <person name="Roberts A."/>
            <person name="Saif S."/>
            <person name="Shea T."/>
            <person name="Shenoy N."/>
            <person name="Sisk P."/>
            <person name="Stolte C."/>
            <person name="Sykes S."/>
            <person name="Wortman J."/>
            <person name="Nusbaum C."/>
            <person name="Birren B."/>
        </authorList>
    </citation>
    <scope>NUCLEOTIDE SEQUENCE [LARGE SCALE GENOMIC DNA]</scope>
    <source>
        <strain evidence="2 3">ATCC 29453</strain>
    </source>
</reference>
<dbReference type="Gene3D" id="3.20.80.10">
    <property type="entry name" value="Regulatory factor, effector binding domain"/>
    <property type="match status" value="1"/>
</dbReference>
<dbReference type="KEGG" id="smur:BWP33_05460"/>
<evidence type="ECO:0000313" key="2">
    <source>
        <dbReference type="EMBL" id="EFG31179.1"/>
    </source>
</evidence>
<dbReference type="RefSeq" id="WP_002641989.1">
    <property type="nucleotide sequence ID" value="NZ_CP019448.1"/>
</dbReference>
<reference evidence="2 3" key="1">
    <citation type="submission" date="2010-03" db="EMBL/GenBank/DDBJ databases">
        <authorList>
            <consortium name="The Broad Institute Genome Sequencing Platform"/>
            <person name="Ward D."/>
            <person name="Earl A."/>
            <person name="Feldgarden M."/>
            <person name="Gevers D."/>
            <person name="Young S."/>
            <person name="Zeng Q."/>
            <person name="Koehrsen M."/>
            <person name="Alvarado L."/>
            <person name="Berlin A.M."/>
            <person name="Borenstein D."/>
            <person name="Chapman S.B."/>
            <person name="Chen Z."/>
            <person name="Engels R."/>
            <person name="Freedman E."/>
            <person name="Gellesch M."/>
            <person name="Goldberg J."/>
            <person name="Griggs A."/>
            <person name="Gujja S."/>
            <person name="Heilman E.R."/>
            <person name="Heiman D.I."/>
            <person name="Hepburn T.A."/>
            <person name="Howarth C."/>
            <person name="Jen D."/>
            <person name="Larson L."/>
            <person name="Mehta T."/>
            <person name="Park D."/>
            <person name="Pearson M."/>
            <person name="Richards J."/>
            <person name="Roberts A."/>
            <person name="Saif S."/>
            <person name="Shea T.D."/>
            <person name="Shenoy N."/>
            <person name="Sisk P."/>
            <person name="Stolte C."/>
            <person name="Sykes S.N."/>
            <person name="Walk T."/>
            <person name="White J."/>
            <person name="Yandava C."/>
            <person name="Izard J."/>
            <person name="Baranova O.V."/>
            <person name="Blanton J.M."/>
            <person name="Tanner A.C."/>
            <person name="Dewhirst F."/>
            <person name="Haas B."/>
            <person name="Nusbaum C."/>
            <person name="Birren B."/>
        </authorList>
    </citation>
    <scope>NUCLEOTIDE SEQUENCE [LARGE SCALE GENOMIC DNA]</scope>
    <source>
        <strain evidence="2 3">ATCC 29453</strain>
    </source>
</reference>
<sequence length="142" mass="16132">MEFATLPIFRVMGISQTVVRTDAITTAQQLQQQWLASPPHMAGFSQTLYCVYQYPDENKVKITLGKLVANDATLPENLSDAWIAPQNYAVFTMTSNAPETWLHIQQQPELNRRFHADFETYPHYGAAKIYVGLVGDVRIIEE</sequence>
<dbReference type="InterPro" id="IPR029441">
    <property type="entry name" value="Cass2"/>
</dbReference>
<organism evidence="2 3">
    <name type="scientific">Simonsiella muelleri ATCC 29453</name>
    <dbReference type="NCBI Taxonomy" id="641147"/>
    <lineage>
        <taxon>Bacteria</taxon>
        <taxon>Pseudomonadati</taxon>
        <taxon>Pseudomonadota</taxon>
        <taxon>Betaproteobacteria</taxon>
        <taxon>Neisseriales</taxon>
        <taxon>Neisseriaceae</taxon>
        <taxon>Simonsiella</taxon>
    </lineage>
</organism>
<dbReference type="InterPro" id="IPR011256">
    <property type="entry name" value="Reg_factor_effector_dom_sf"/>
</dbReference>
<keyword evidence="3" id="KW-1185">Reference proteome</keyword>
<dbReference type="STRING" id="641147.HMPREF9021_01011"/>
<name>V9H8Q3_9NEIS</name>
<proteinExistence type="predicted"/>
<evidence type="ECO:0000259" key="1">
    <source>
        <dbReference type="Pfam" id="PF14526"/>
    </source>
</evidence>
<dbReference type="eggNOG" id="ENOG50330MN">
    <property type="taxonomic scope" value="Bacteria"/>
</dbReference>
<evidence type="ECO:0000313" key="3">
    <source>
        <dbReference type="Proteomes" id="UP000017813"/>
    </source>
</evidence>
<accession>V9H8Q3</accession>
<dbReference type="OrthoDB" id="8613288at2"/>
<gene>
    <name evidence="2" type="ORF">HMPREF9021_01011</name>
</gene>
<feature type="domain" description="Integron-associated effector binding protein" evidence="1">
    <location>
        <begin position="46"/>
        <end position="131"/>
    </location>
</feature>
<dbReference type="Proteomes" id="UP000017813">
    <property type="component" value="Unassembled WGS sequence"/>
</dbReference>